<evidence type="ECO:0000313" key="2">
    <source>
        <dbReference type="Proteomes" id="UP001470230"/>
    </source>
</evidence>
<dbReference type="Gene3D" id="1.25.10.10">
    <property type="entry name" value="Leucine-rich Repeat Variant"/>
    <property type="match status" value="1"/>
</dbReference>
<dbReference type="SUPFAM" id="SSF48371">
    <property type="entry name" value="ARM repeat"/>
    <property type="match status" value="1"/>
</dbReference>
<dbReference type="EMBL" id="JAPFFF010000003">
    <property type="protein sequence ID" value="KAK8893853.1"/>
    <property type="molecule type" value="Genomic_DNA"/>
</dbReference>
<keyword evidence="2" id="KW-1185">Reference proteome</keyword>
<comment type="caution">
    <text evidence="1">The sequence shown here is derived from an EMBL/GenBank/DDBJ whole genome shotgun (WGS) entry which is preliminary data.</text>
</comment>
<accession>A0ABR2KSQ5</accession>
<protein>
    <recommendedName>
        <fullName evidence="3">Importin N-terminal domain-containing protein</fullName>
    </recommendedName>
</protein>
<evidence type="ECO:0008006" key="3">
    <source>
        <dbReference type="Google" id="ProtNLM"/>
    </source>
</evidence>
<dbReference type="InterPro" id="IPR016024">
    <property type="entry name" value="ARM-type_fold"/>
</dbReference>
<dbReference type="Proteomes" id="UP001470230">
    <property type="component" value="Unassembled WGS sequence"/>
</dbReference>
<gene>
    <name evidence="1" type="ORF">M9Y10_022282</name>
</gene>
<evidence type="ECO:0000313" key="1">
    <source>
        <dbReference type="EMBL" id="KAK8893853.1"/>
    </source>
</evidence>
<organism evidence="1 2">
    <name type="scientific">Tritrichomonas musculus</name>
    <dbReference type="NCBI Taxonomy" id="1915356"/>
    <lineage>
        <taxon>Eukaryota</taxon>
        <taxon>Metamonada</taxon>
        <taxon>Parabasalia</taxon>
        <taxon>Tritrichomonadida</taxon>
        <taxon>Tritrichomonadidae</taxon>
        <taxon>Tritrichomonas</taxon>
    </lineage>
</organism>
<sequence length="474" mass="55636">MNFQDFYKPGEEMSFQKRIDEENLANLNEQIVKNDLRFMFHFSDLINELINKPTTFTLIKLKDYIQKPEAQKCTNMIDEKVINVLLILADPNNNDLNIRQNSFFVIGEIIRNFQNKMPIFLNLQLIPLIKRSLLVPNRFFVGSIYFVINCLIIESFDFRSSFYQNFKFNFLFQSAYKFLNDDHNDLIVECFKSIVEYVGINSEKKARKLVQIFQVALAKKLKPEKDISLMDMCSCNFALIGIIQLLKTQDIPAYVRKLVIEDSSIPMCLQFFFKLNEFTSETINATILASQLYSLNVSNIPDILPQILKLFQLYSFDPNYHNIIYSLNNIIEFCNDHVFNHLIRDLKLLDVIINLIPRSNFQTKKEIYSCFSYIILRLPKSDFSIFISEEKISFLFDLIEMNDLDFINKVIADIYNIFITAEEIGQNRNANAVFISISAIPLIEDIFQKNIDQQSFAFLNYIYQKLVGKEQEFE</sequence>
<reference evidence="1 2" key="1">
    <citation type="submission" date="2024-04" db="EMBL/GenBank/DDBJ databases">
        <title>Tritrichomonas musculus Genome.</title>
        <authorList>
            <person name="Alves-Ferreira E."/>
            <person name="Grigg M."/>
            <person name="Lorenzi H."/>
            <person name="Galac M."/>
        </authorList>
    </citation>
    <scope>NUCLEOTIDE SEQUENCE [LARGE SCALE GENOMIC DNA]</scope>
    <source>
        <strain evidence="1 2">EAF2021</strain>
    </source>
</reference>
<dbReference type="InterPro" id="IPR011989">
    <property type="entry name" value="ARM-like"/>
</dbReference>
<name>A0ABR2KSQ5_9EUKA</name>
<proteinExistence type="predicted"/>